<dbReference type="RefSeq" id="WP_190117364.1">
    <property type="nucleotide sequence ID" value="NZ_BMVR01000007.1"/>
</dbReference>
<keyword evidence="3 6" id="KW-0812">Transmembrane</keyword>
<protein>
    <submittedName>
        <fullName evidence="8">MFS transporter</fullName>
    </submittedName>
</protein>
<dbReference type="Proteomes" id="UP000634780">
    <property type="component" value="Unassembled WGS sequence"/>
</dbReference>
<dbReference type="InterPro" id="IPR036259">
    <property type="entry name" value="MFS_trans_sf"/>
</dbReference>
<dbReference type="CDD" id="cd06174">
    <property type="entry name" value="MFS"/>
    <property type="match status" value="1"/>
</dbReference>
<sequence>MEEKAEKAAQSHGVDASSDTAEVSGFWWKFWLIYLAGVTAATSMGKITPVSVEMREDMSLSLSQVALIASLVTAVAAVLGLLVSYLLRPFDPRRMLVGGLVVMGVAGLFCAHTGSFGTLLGGRLLESVGYVIVVIVAPVLLFGLGSGSRLTSALAIWGTFMPVGLAVGSFAGGVLSTWFDWQGWLTIAGAATLAVAVATTRLPGDIAGRRPAPVRVRGDAGTVRRRAELRRRTRRLARPLALGAAFATISGAIVTCVTLYPTYLHEEFDVPTETAGTLTGIVSFVGVAGGFLASALLRRGKDVKYLFLVALLMPAAAFAAFGGVGGTAGSVSGALVVALSNELVVASVFAAIPLAVRATSDMDAANGLVAQLGSIGALAAPPLVGLAVTAADGWWAVGPCLLVGCGAGTVLLCLAAREGGEEGRKGEEERMAEAS</sequence>
<feature type="domain" description="Major facilitator superfamily (MFS) profile" evidence="7">
    <location>
        <begin position="29"/>
        <end position="435"/>
    </location>
</feature>
<keyword evidence="2" id="KW-1003">Cell membrane</keyword>
<dbReference type="InterPro" id="IPR011701">
    <property type="entry name" value="MFS"/>
</dbReference>
<dbReference type="PANTHER" id="PTHR43124:SF3">
    <property type="entry name" value="CHLORAMPHENICOL EFFLUX PUMP RV0191"/>
    <property type="match status" value="1"/>
</dbReference>
<feature type="transmembrane region" description="Helical" evidence="6">
    <location>
        <begin position="154"/>
        <end position="175"/>
    </location>
</feature>
<evidence type="ECO:0000256" key="3">
    <source>
        <dbReference type="ARBA" id="ARBA00022692"/>
    </source>
</evidence>
<evidence type="ECO:0000256" key="6">
    <source>
        <dbReference type="SAM" id="Phobius"/>
    </source>
</evidence>
<dbReference type="PROSITE" id="PS50850">
    <property type="entry name" value="MFS"/>
    <property type="match status" value="1"/>
</dbReference>
<keyword evidence="5 6" id="KW-0472">Membrane</keyword>
<dbReference type="PANTHER" id="PTHR43124">
    <property type="entry name" value="PURINE EFFLUX PUMP PBUE"/>
    <property type="match status" value="1"/>
</dbReference>
<evidence type="ECO:0000256" key="2">
    <source>
        <dbReference type="ARBA" id="ARBA00022475"/>
    </source>
</evidence>
<evidence type="ECO:0000313" key="8">
    <source>
        <dbReference type="EMBL" id="MBJ3809128.1"/>
    </source>
</evidence>
<dbReference type="Gene3D" id="1.20.1250.20">
    <property type="entry name" value="MFS general substrate transporter like domains"/>
    <property type="match status" value="1"/>
</dbReference>
<feature type="transmembrane region" description="Helical" evidence="6">
    <location>
        <begin position="240"/>
        <end position="263"/>
    </location>
</feature>
<comment type="caution">
    <text evidence="8">The sequence shown here is derived from an EMBL/GenBank/DDBJ whole genome shotgun (WGS) entry which is preliminary data.</text>
</comment>
<feature type="transmembrane region" description="Helical" evidence="6">
    <location>
        <begin position="334"/>
        <end position="356"/>
    </location>
</feature>
<evidence type="ECO:0000256" key="1">
    <source>
        <dbReference type="ARBA" id="ARBA00004651"/>
    </source>
</evidence>
<dbReference type="SUPFAM" id="SSF103473">
    <property type="entry name" value="MFS general substrate transporter"/>
    <property type="match status" value="1"/>
</dbReference>
<evidence type="ECO:0000256" key="4">
    <source>
        <dbReference type="ARBA" id="ARBA00022989"/>
    </source>
</evidence>
<organism evidence="8 9">
    <name type="scientific">Streptomyces flavofungini</name>
    <dbReference type="NCBI Taxonomy" id="68200"/>
    <lineage>
        <taxon>Bacteria</taxon>
        <taxon>Bacillati</taxon>
        <taxon>Actinomycetota</taxon>
        <taxon>Actinomycetes</taxon>
        <taxon>Kitasatosporales</taxon>
        <taxon>Streptomycetaceae</taxon>
        <taxon>Streptomyces</taxon>
    </lineage>
</organism>
<dbReference type="EMBL" id="JAEKOZ010000010">
    <property type="protein sequence ID" value="MBJ3809128.1"/>
    <property type="molecule type" value="Genomic_DNA"/>
</dbReference>
<feature type="transmembrane region" description="Helical" evidence="6">
    <location>
        <begin position="65"/>
        <end position="87"/>
    </location>
</feature>
<dbReference type="InterPro" id="IPR050189">
    <property type="entry name" value="MFS_Efflux_Transporters"/>
</dbReference>
<dbReference type="Pfam" id="PF07690">
    <property type="entry name" value="MFS_1"/>
    <property type="match status" value="1"/>
</dbReference>
<feature type="transmembrane region" description="Helical" evidence="6">
    <location>
        <begin position="181"/>
        <end position="200"/>
    </location>
</feature>
<evidence type="ECO:0000256" key="5">
    <source>
        <dbReference type="ARBA" id="ARBA00023136"/>
    </source>
</evidence>
<feature type="transmembrane region" description="Helical" evidence="6">
    <location>
        <begin position="99"/>
        <end position="121"/>
    </location>
</feature>
<feature type="transmembrane region" description="Helical" evidence="6">
    <location>
        <begin position="127"/>
        <end position="147"/>
    </location>
</feature>
<feature type="transmembrane region" description="Helical" evidence="6">
    <location>
        <begin position="394"/>
        <end position="415"/>
    </location>
</feature>
<reference evidence="8 9" key="1">
    <citation type="submission" date="2020-12" db="EMBL/GenBank/DDBJ databases">
        <title>Streptomyces typhae sp. nov., a novel endophytic actinomycete isolated from the root of cattail pollen (Typha angustifolia L.).</title>
        <authorList>
            <person name="Peng C."/>
            <person name="Liu C."/>
        </authorList>
    </citation>
    <scope>NUCLEOTIDE SEQUENCE [LARGE SCALE GENOMIC DNA]</scope>
    <source>
        <strain evidence="8 9">JCM 4753</strain>
    </source>
</reference>
<evidence type="ECO:0000313" key="9">
    <source>
        <dbReference type="Proteomes" id="UP000634780"/>
    </source>
</evidence>
<accession>A0ABS0X7E4</accession>
<evidence type="ECO:0000259" key="7">
    <source>
        <dbReference type="PROSITE" id="PS50850"/>
    </source>
</evidence>
<keyword evidence="4 6" id="KW-1133">Transmembrane helix</keyword>
<feature type="transmembrane region" description="Helical" evidence="6">
    <location>
        <begin position="368"/>
        <end position="388"/>
    </location>
</feature>
<feature type="transmembrane region" description="Helical" evidence="6">
    <location>
        <begin position="275"/>
        <end position="293"/>
    </location>
</feature>
<proteinExistence type="predicted"/>
<name>A0ABS0X7E4_9ACTN</name>
<feature type="transmembrane region" description="Helical" evidence="6">
    <location>
        <begin position="305"/>
        <end position="328"/>
    </location>
</feature>
<dbReference type="InterPro" id="IPR020846">
    <property type="entry name" value="MFS_dom"/>
</dbReference>
<keyword evidence="9" id="KW-1185">Reference proteome</keyword>
<gene>
    <name evidence="8" type="ORF">JGB26_18715</name>
</gene>
<feature type="transmembrane region" description="Helical" evidence="6">
    <location>
        <begin position="26"/>
        <end position="45"/>
    </location>
</feature>
<comment type="subcellular location">
    <subcellularLocation>
        <location evidence="1">Cell membrane</location>
        <topology evidence="1">Multi-pass membrane protein</topology>
    </subcellularLocation>
</comment>